<accession>A0ABM8VW89</accession>
<gene>
    <name evidence="1" type="ORF">GMARGA_LOCUS347</name>
</gene>
<name>A0ABM8VW89_GIGMA</name>
<keyword evidence="2" id="KW-1185">Reference proteome</keyword>
<organism evidence="1 2">
    <name type="scientific">Gigaspora margarita</name>
    <dbReference type="NCBI Taxonomy" id="4874"/>
    <lineage>
        <taxon>Eukaryota</taxon>
        <taxon>Fungi</taxon>
        <taxon>Fungi incertae sedis</taxon>
        <taxon>Mucoromycota</taxon>
        <taxon>Glomeromycotina</taxon>
        <taxon>Glomeromycetes</taxon>
        <taxon>Diversisporales</taxon>
        <taxon>Gigasporaceae</taxon>
        <taxon>Gigaspora</taxon>
    </lineage>
</organism>
<reference evidence="1 2" key="1">
    <citation type="submission" date="2021-06" db="EMBL/GenBank/DDBJ databases">
        <authorList>
            <person name="Kallberg Y."/>
            <person name="Tangrot J."/>
            <person name="Rosling A."/>
        </authorList>
    </citation>
    <scope>NUCLEOTIDE SEQUENCE [LARGE SCALE GENOMIC DNA]</scope>
    <source>
        <strain evidence="1 2">120-4 pot B 10/14</strain>
    </source>
</reference>
<dbReference type="Proteomes" id="UP000789901">
    <property type="component" value="Unassembled WGS sequence"/>
</dbReference>
<protein>
    <submittedName>
        <fullName evidence="1">46040_t:CDS:1</fullName>
    </submittedName>
</protein>
<proteinExistence type="predicted"/>
<sequence length="122" mass="14161">MSCSEFTYLNFEKYEFFKESSKEEIFKIGRIALAKAQALLNNNAEYDENYNIDWNEIEVENSDLYDELLSTMHDKPDIVIEISSIQSSNLIPCIIIDITDEIIYALIRLIVFSFSISAPKFI</sequence>
<evidence type="ECO:0000313" key="2">
    <source>
        <dbReference type="Proteomes" id="UP000789901"/>
    </source>
</evidence>
<evidence type="ECO:0000313" key="1">
    <source>
        <dbReference type="EMBL" id="CAG8461894.1"/>
    </source>
</evidence>
<dbReference type="EMBL" id="CAJVQB010000056">
    <property type="protein sequence ID" value="CAG8461894.1"/>
    <property type="molecule type" value="Genomic_DNA"/>
</dbReference>
<comment type="caution">
    <text evidence="1">The sequence shown here is derived from an EMBL/GenBank/DDBJ whole genome shotgun (WGS) entry which is preliminary data.</text>
</comment>